<dbReference type="Proteomes" id="UP000664209">
    <property type="component" value="Unassembled WGS sequence"/>
</dbReference>
<dbReference type="Gene3D" id="6.10.250.660">
    <property type="match status" value="2"/>
</dbReference>
<sequence length="195" mass="20231">MSTPSAAAFAPTASGHLPDTTSSAPSTPPAITSVAGWQPGMPPLQHVLADDVRFARFRTTPEGGYVQEDVDAFLDQVEGTLRRWEEQHASPGGATGTSSGPGAHGDPAATAGPVSRPAGTSGLTRVVSGPGYAEEEVDTLLEHAAVALELLRQGVAPEMTAAMVDAARFRTTWNSGYDQREVDVLLDQVAAVLRG</sequence>
<reference evidence="2" key="1">
    <citation type="submission" date="2021-03" db="EMBL/GenBank/DDBJ databases">
        <title>Actinotalea soli sp. nov., isolated from soil.</title>
        <authorList>
            <person name="Ping W."/>
            <person name="Zhang J."/>
        </authorList>
    </citation>
    <scope>NUCLEOTIDE SEQUENCE</scope>
    <source>
        <strain evidence="2">BY-33</strain>
    </source>
</reference>
<evidence type="ECO:0000313" key="3">
    <source>
        <dbReference type="Proteomes" id="UP000664209"/>
    </source>
</evidence>
<keyword evidence="3" id="KW-1185">Reference proteome</keyword>
<feature type="region of interest" description="Disordered" evidence="1">
    <location>
        <begin position="1"/>
        <end position="38"/>
    </location>
</feature>
<evidence type="ECO:0000256" key="1">
    <source>
        <dbReference type="SAM" id="MobiDB-lite"/>
    </source>
</evidence>
<dbReference type="NCBIfam" id="TIGR03544">
    <property type="entry name" value="DivI1A_domain"/>
    <property type="match status" value="2"/>
</dbReference>
<dbReference type="RefSeq" id="WP_208055647.1">
    <property type="nucleotide sequence ID" value="NZ_JAGEMK010000003.1"/>
</dbReference>
<name>A0A939LSG5_9CELL</name>
<dbReference type="InterPro" id="IPR019933">
    <property type="entry name" value="DivIVA_domain"/>
</dbReference>
<organism evidence="2 3">
    <name type="scientific">Actinotalea soli</name>
    <dbReference type="NCBI Taxonomy" id="2819234"/>
    <lineage>
        <taxon>Bacteria</taxon>
        <taxon>Bacillati</taxon>
        <taxon>Actinomycetota</taxon>
        <taxon>Actinomycetes</taxon>
        <taxon>Micrococcales</taxon>
        <taxon>Cellulomonadaceae</taxon>
        <taxon>Actinotalea</taxon>
    </lineage>
</organism>
<protein>
    <submittedName>
        <fullName evidence="2">DivIVA domain-containing protein</fullName>
    </submittedName>
</protein>
<gene>
    <name evidence="2" type="ORF">J4G33_08605</name>
</gene>
<feature type="compositionally biased region" description="Low complexity" evidence="1">
    <location>
        <begin position="89"/>
        <end position="105"/>
    </location>
</feature>
<accession>A0A939LSG5</accession>
<comment type="caution">
    <text evidence="2">The sequence shown here is derived from an EMBL/GenBank/DDBJ whole genome shotgun (WGS) entry which is preliminary data.</text>
</comment>
<proteinExistence type="predicted"/>
<feature type="region of interest" description="Disordered" evidence="1">
    <location>
        <begin position="86"/>
        <end position="127"/>
    </location>
</feature>
<dbReference type="AlphaFoldDB" id="A0A939LSG5"/>
<dbReference type="EMBL" id="JAGEMK010000003">
    <property type="protein sequence ID" value="MBO1751860.1"/>
    <property type="molecule type" value="Genomic_DNA"/>
</dbReference>
<feature type="compositionally biased region" description="Low complexity" evidence="1">
    <location>
        <begin position="1"/>
        <end position="33"/>
    </location>
</feature>
<evidence type="ECO:0000313" key="2">
    <source>
        <dbReference type="EMBL" id="MBO1751860.1"/>
    </source>
</evidence>